<dbReference type="Pfam" id="PF06445">
    <property type="entry name" value="GyrI-like"/>
    <property type="match status" value="1"/>
</dbReference>
<accession>A0A239KNG5</accession>
<evidence type="ECO:0000313" key="2">
    <source>
        <dbReference type="EMBL" id="SNT19218.1"/>
    </source>
</evidence>
<dbReference type="InterPro" id="IPR011256">
    <property type="entry name" value="Reg_factor_effector_dom_sf"/>
</dbReference>
<evidence type="ECO:0000259" key="1">
    <source>
        <dbReference type="Pfam" id="PF06445"/>
    </source>
</evidence>
<gene>
    <name evidence="2" type="ORF">SAMN05421640_2768</name>
</gene>
<dbReference type="InterPro" id="IPR029442">
    <property type="entry name" value="GyrI-like"/>
</dbReference>
<dbReference type="SUPFAM" id="SSF55136">
    <property type="entry name" value="Probable bacterial effector-binding domain"/>
    <property type="match status" value="1"/>
</dbReference>
<proteinExistence type="predicted"/>
<evidence type="ECO:0000313" key="3">
    <source>
        <dbReference type="Proteomes" id="UP000198393"/>
    </source>
</evidence>
<dbReference type="Gene3D" id="3.20.80.10">
    <property type="entry name" value="Regulatory factor, effector binding domain"/>
    <property type="match status" value="1"/>
</dbReference>
<sequence length="208" mass="24309">MEATIEKLDLQKADSNYYKASATPEIRDLDPYYYLSVQGKGHPESEAVWKAVEQLSAVAFTIKFRCKAEDMDFKVPKMEALWWIDGGLDVQDKMPETPKEEWNWKFLIRMPDFVEGDHFYRAIEHIKRKNSDLLADDPVKFELINEGRCVQMLHIGSYDAEEPTILKMIGHLEEQGLKINGYHHEIYLSDPRKTPEDRLNTIIRYAVK</sequence>
<feature type="domain" description="GyrI-like small molecule binding" evidence="1">
    <location>
        <begin position="23"/>
        <end position="203"/>
    </location>
</feature>
<keyword evidence="3" id="KW-1185">Reference proteome</keyword>
<dbReference type="OrthoDB" id="4772335at2"/>
<dbReference type="AlphaFoldDB" id="A0A239KNG5"/>
<organism evidence="2 3">
    <name type="scientific">Ekhidna lutea</name>
    <dbReference type="NCBI Taxonomy" id="447679"/>
    <lineage>
        <taxon>Bacteria</taxon>
        <taxon>Pseudomonadati</taxon>
        <taxon>Bacteroidota</taxon>
        <taxon>Cytophagia</taxon>
        <taxon>Cytophagales</taxon>
        <taxon>Reichenbachiellaceae</taxon>
        <taxon>Ekhidna</taxon>
    </lineage>
</organism>
<reference evidence="2 3" key="1">
    <citation type="submission" date="2017-06" db="EMBL/GenBank/DDBJ databases">
        <authorList>
            <person name="Kim H.J."/>
            <person name="Triplett B.A."/>
        </authorList>
    </citation>
    <scope>NUCLEOTIDE SEQUENCE [LARGE SCALE GENOMIC DNA]</scope>
    <source>
        <strain evidence="2 3">DSM 19307</strain>
    </source>
</reference>
<name>A0A239KNG5_EKHLU</name>
<dbReference type="Proteomes" id="UP000198393">
    <property type="component" value="Unassembled WGS sequence"/>
</dbReference>
<dbReference type="EMBL" id="FZPD01000004">
    <property type="protein sequence ID" value="SNT19218.1"/>
    <property type="molecule type" value="Genomic_DNA"/>
</dbReference>
<protein>
    <recommendedName>
        <fullName evidence="1">GyrI-like small molecule binding domain-containing protein</fullName>
    </recommendedName>
</protein>
<dbReference type="RefSeq" id="WP_089357450.1">
    <property type="nucleotide sequence ID" value="NZ_FZPD01000004.1"/>
</dbReference>